<dbReference type="WBParaSite" id="scf7180000420772.g5722">
    <property type="protein sequence ID" value="scf7180000420772.g5722"/>
    <property type="gene ID" value="scf7180000420772.g5722"/>
</dbReference>
<feature type="transmembrane region" description="Helical" evidence="8">
    <location>
        <begin position="411"/>
        <end position="428"/>
    </location>
</feature>
<feature type="transmembrane region" description="Helical" evidence="8">
    <location>
        <begin position="358"/>
        <end position="378"/>
    </location>
</feature>
<dbReference type="SUPFAM" id="SSF103481">
    <property type="entry name" value="Multidrug resistance efflux transporter EmrE"/>
    <property type="match status" value="1"/>
</dbReference>
<feature type="transmembrane region" description="Helical" evidence="8">
    <location>
        <begin position="122"/>
        <end position="141"/>
    </location>
</feature>
<feature type="transmembrane region" description="Helical" evidence="8">
    <location>
        <begin position="278"/>
        <end position="301"/>
    </location>
</feature>
<sequence>MLKQKEFEEMWTNYVINLLTSSSIIYIFIYAMEENELRMAEIDERFARLEEYRRQNEEIEEEIKNREIVMKAKLAQILRRQKANFLLFFILVSAVLIHHLYSLVFKPKNKMVTTIKNNKLKWLSLFILIAQTTALVLTLRYSRTQIGEGPKYLSSTAVLMAEIVKFITCVFVLFFQNDWSFDRLLRVLNADVFNRLNETTKIGVPALLYVDAATYQVTYQLKILTTAFFSVTMLNKKLNILKWIALLLLTGGVALVQLPKNSSKPNITYDHNSSDRLIGLFAILAACFSSGFAGVYLERILKTASVFSNLKFFYFFLIFRFNFGLKISFFSIFGAFAMTWIYDWEQVKLWGFFHGYNTTIWIVVALQAYGGLVIALVVKYADNILKGFAVSLSILLSSFISWGLLNDFEPSFTFVLGASIVILSTFLYG</sequence>
<feature type="transmembrane region" description="Helical" evidence="8">
    <location>
        <begin position="240"/>
        <end position="258"/>
    </location>
</feature>
<dbReference type="NCBIfam" id="TIGR00803">
    <property type="entry name" value="nst"/>
    <property type="match status" value="1"/>
</dbReference>
<comment type="subcellular location">
    <subcellularLocation>
        <location evidence="1">Membrane</location>
        <topology evidence="1">Multi-pass membrane protein</topology>
    </subcellularLocation>
</comment>
<dbReference type="GO" id="GO:0000139">
    <property type="term" value="C:Golgi membrane"/>
    <property type="evidence" value="ECO:0007669"/>
    <property type="project" value="InterPro"/>
</dbReference>
<proteinExistence type="inferred from homology"/>
<feature type="transmembrane region" description="Helical" evidence="8">
    <location>
        <begin position="385"/>
        <end position="405"/>
    </location>
</feature>
<dbReference type="Pfam" id="PF04142">
    <property type="entry name" value="Nuc_sug_transp"/>
    <property type="match status" value="1"/>
</dbReference>
<keyword evidence="4 8" id="KW-0812">Transmembrane</keyword>
<protein>
    <submittedName>
        <fullName evidence="10">UDP-galactose transporter</fullName>
    </submittedName>
</protein>
<feature type="transmembrane region" description="Helical" evidence="8">
    <location>
        <begin position="83"/>
        <end position="101"/>
    </location>
</feature>
<dbReference type="GO" id="GO:0015165">
    <property type="term" value="F:pyrimidine nucleotide-sugar transmembrane transporter activity"/>
    <property type="evidence" value="ECO:0007669"/>
    <property type="project" value="InterPro"/>
</dbReference>
<keyword evidence="9" id="KW-1185">Reference proteome</keyword>
<feature type="coiled-coil region" evidence="7">
    <location>
        <begin position="32"/>
        <end position="76"/>
    </location>
</feature>
<keyword evidence="3" id="KW-0813">Transport</keyword>
<dbReference type="AlphaFoldDB" id="A0A915NVQ5"/>
<dbReference type="InterPro" id="IPR007271">
    <property type="entry name" value="Nuc_sug_transpt"/>
</dbReference>
<feature type="transmembrane region" description="Helical" evidence="8">
    <location>
        <begin position="12"/>
        <end position="32"/>
    </location>
</feature>
<evidence type="ECO:0000256" key="8">
    <source>
        <dbReference type="SAM" id="Phobius"/>
    </source>
</evidence>
<evidence type="ECO:0000256" key="2">
    <source>
        <dbReference type="ARBA" id="ARBA00009976"/>
    </source>
</evidence>
<evidence type="ECO:0000256" key="5">
    <source>
        <dbReference type="ARBA" id="ARBA00022989"/>
    </source>
</evidence>
<evidence type="ECO:0000256" key="3">
    <source>
        <dbReference type="ARBA" id="ARBA00022597"/>
    </source>
</evidence>
<dbReference type="PANTHER" id="PTHR10231">
    <property type="entry name" value="NUCLEOTIDE-SUGAR TRANSMEMBRANE TRANSPORTER"/>
    <property type="match status" value="1"/>
</dbReference>
<evidence type="ECO:0000256" key="6">
    <source>
        <dbReference type="ARBA" id="ARBA00023136"/>
    </source>
</evidence>
<comment type="similarity">
    <text evidence="2">Belongs to the nucleotide-sugar transporter family. SLC35A subfamily.</text>
</comment>
<reference evidence="10" key="1">
    <citation type="submission" date="2022-11" db="UniProtKB">
        <authorList>
            <consortium name="WormBaseParasite"/>
        </authorList>
    </citation>
    <scope>IDENTIFICATION</scope>
</reference>
<keyword evidence="7" id="KW-0175">Coiled coil</keyword>
<organism evidence="9 10">
    <name type="scientific">Meloidogyne floridensis</name>
    <dbReference type="NCBI Taxonomy" id="298350"/>
    <lineage>
        <taxon>Eukaryota</taxon>
        <taxon>Metazoa</taxon>
        <taxon>Ecdysozoa</taxon>
        <taxon>Nematoda</taxon>
        <taxon>Chromadorea</taxon>
        <taxon>Rhabditida</taxon>
        <taxon>Tylenchina</taxon>
        <taxon>Tylenchomorpha</taxon>
        <taxon>Tylenchoidea</taxon>
        <taxon>Meloidogynidae</taxon>
        <taxon>Meloidogyninae</taxon>
        <taxon>Meloidogyne</taxon>
    </lineage>
</organism>
<keyword evidence="6 8" id="KW-0472">Membrane</keyword>
<evidence type="ECO:0000313" key="10">
    <source>
        <dbReference type="WBParaSite" id="scf7180000420772.g5722"/>
    </source>
</evidence>
<evidence type="ECO:0000313" key="9">
    <source>
        <dbReference type="Proteomes" id="UP000887560"/>
    </source>
</evidence>
<dbReference type="InterPro" id="IPR037185">
    <property type="entry name" value="EmrE-like"/>
</dbReference>
<evidence type="ECO:0000256" key="1">
    <source>
        <dbReference type="ARBA" id="ARBA00004141"/>
    </source>
</evidence>
<keyword evidence="3" id="KW-0762">Sugar transport</keyword>
<evidence type="ECO:0000256" key="7">
    <source>
        <dbReference type="SAM" id="Coils"/>
    </source>
</evidence>
<name>A0A915NVQ5_9BILA</name>
<dbReference type="Proteomes" id="UP000887560">
    <property type="component" value="Unplaced"/>
</dbReference>
<keyword evidence="5 8" id="KW-1133">Transmembrane helix</keyword>
<feature type="transmembrane region" description="Helical" evidence="8">
    <location>
        <begin position="313"/>
        <end position="338"/>
    </location>
</feature>
<evidence type="ECO:0000256" key="4">
    <source>
        <dbReference type="ARBA" id="ARBA00022692"/>
    </source>
</evidence>
<feature type="transmembrane region" description="Helical" evidence="8">
    <location>
        <begin position="153"/>
        <end position="175"/>
    </location>
</feature>
<accession>A0A915NVQ5</accession>